<dbReference type="Proteomes" id="UP001596052">
    <property type="component" value="Unassembled WGS sequence"/>
</dbReference>
<dbReference type="Pfam" id="PF00107">
    <property type="entry name" value="ADH_zinc_N"/>
    <property type="match status" value="1"/>
</dbReference>
<dbReference type="InterPro" id="IPR050129">
    <property type="entry name" value="Zn_alcohol_dh"/>
</dbReference>
<gene>
    <name evidence="4" type="ORF">ACFQDI_19490</name>
</gene>
<reference evidence="5" key="1">
    <citation type="journal article" date="2019" name="Int. J. Syst. Evol. Microbiol.">
        <title>The Global Catalogue of Microorganisms (GCM) 10K type strain sequencing project: providing services to taxonomists for standard genome sequencing and annotation.</title>
        <authorList>
            <consortium name="The Broad Institute Genomics Platform"/>
            <consortium name="The Broad Institute Genome Sequencing Center for Infectious Disease"/>
            <person name="Wu L."/>
            <person name="Ma J."/>
        </authorList>
    </citation>
    <scope>NUCLEOTIDE SEQUENCE [LARGE SCALE GENOMIC DNA]</scope>
    <source>
        <strain evidence="5">CGMCC 4.1469</strain>
    </source>
</reference>
<dbReference type="InterPro" id="IPR011032">
    <property type="entry name" value="GroES-like_sf"/>
</dbReference>
<comment type="caution">
    <text evidence="4">The sequence shown here is derived from an EMBL/GenBank/DDBJ whole genome shotgun (WGS) entry which is preliminary data.</text>
</comment>
<dbReference type="SUPFAM" id="SSF51735">
    <property type="entry name" value="NAD(P)-binding Rossmann-fold domains"/>
    <property type="match status" value="1"/>
</dbReference>
<dbReference type="PANTHER" id="PTHR43401:SF3">
    <property type="entry name" value="L-GALACTONATE-5-DEHYDROGENASE"/>
    <property type="match status" value="1"/>
</dbReference>
<dbReference type="InterPro" id="IPR013149">
    <property type="entry name" value="ADH-like_C"/>
</dbReference>
<dbReference type="InterPro" id="IPR036291">
    <property type="entry name" value="NAD(P)-bd_dom_sf"/>
</dbReference>
<feature type="domain" description="Alcohol dehydrogenase-like N-terminal" evidence="3">
    <location>
        <begin position="24"/>
        <end position="131"/>
    </location>
</feature>
<sequence length="332" mass="35607">MNSLTLTAARTFEWTTLPEAAEPGAGEALVGIRAIGICGTDFSGYLGKMPFIEFPRILGHELGVEVLAVGDGVTHLKVGDRCSVEPYLNCGTCHACKRGCTNCCETLQVLGVHCDGGMRERMVLPAHKLHACNALGFEQLALVETLAIGCHAVNRAQVAAGDEVLIIGAGPIGLTVLEFARAAGAAITVLELNAARREFVMTNYAGVRVVEGLADEGAFQVVFDATGHAGSMAGALRYARFTGRIVYVGITKEPVAIDDPLFHRRELTLLASRNAVAADFPRILGMIQEGVIDTRPWISHRCVFAELPGKMEEWLKPEARVIKAVVSLRNDE</sequence>
<dbReference type="EMBL" id="JBHSMQ010000008">
    <property type="protein sequence ID" value="MFC5457060.1"/>
    <property type="molecule type" value="Genomic_DNA"/>
</dbReference>
<feature type="domain" description="Alcohol dehydrogenase-like C-terminal" evidence="2">
    <location>
        <begin position="171"/>
        <end position="287"/>
    </location>
</feature>
<dbReference type="Gene3D" id="3.90.180.10">
    <property type="entry name" value="Medium-chain alcohol dehydrogenases, catalytic domain"/>
    <property type="match status" value="1"/>
</dbReference>
<dbReference type="Gene3D" id="3.40.50.720">
    <property type="entry name" value="NAD(P)-binding Rossmann-like Domain"/>
    <property type="match status" value="1"/>
</dbReference>
<evidence type="ECO:0000259" key="3">
    <source>
        <dbReference type="Pfam" id="PF08240"/>
    </source>
</evidence>
<dbReference type="Pfam" id="PF08240">
    <property type="entry name" value="ADH_N"/>
    <property type="match status" value="1"/>
</dbReference>
<organism evidence="4 5">
    <name type="scientific">Prosthecobacter fluviatilis</name>
    <dbReference type="NCBI Taxonomy" id="445931"/>
    <lineage>
        <taxon>Bacteria</taxon>
        <taxon>Pseudomonadati</taxon>
        <taxon>Verrucomicrobiota</taxon>
        <taxon>Verrucomicrobiia</taxon>
        <taxon>Verrucomicrobiales</taxon>
        <taxon>Verrucomicrobiaceae</taxon>
        <taxon>Prosthecobacter</taxon>
    </lineage>
</organism>
<evidence type="ECO:0000313" key="4">
    <source>
        <dbReference type="EMBL" id="MFC5457060.1"/>
    </source>
</evidence>
<dbReference type="PANTHER" id="PTHR43401">
    <property type="entry name" value="L-THREONINE 3-DEHYDROGENASE"/>
    <property type="match status" value="1"/>
</dbReference>
<name>A0ABW0KV09_9BACT</name>
<keyword evidence="1" id="KW-0560">Oxidoreductase</keyword>
<protein>
    <submittedName>
        <fullName evidence="4">Zinc-binding alcohol dehydrogenase family protein</fullName>
    </submittedName>
</protein>
<evidence type="ECO:0000256" key="1">
    <source>
        <dbReference type="ARBA" id="ARBA00023002"/>
    </source>
</evidence>
<keyword evidence="5" id="KW-1185">Reference proteome</keyword>
<evidence type="ECO:0000313" key="5">
    <source>
        <dbReference type="Proteomes" id="UP001596052"/>
    </source>
</evidence>
<evidence type="ECO:0000259" key="2">
    <source>
        <dbReference type="Pfam" id="PF00107"/>
    </source>
</evidence>
<proteinExistence type="predicted"/>
<accession>A0ABW0KV09</accession>
<dbReference type="RefSeq" id="WP_377169956.1">
    <property type="nucleotide sequence ID" value="NZ_JBHSMQ010000008.1"/>
</dbReference>
<dbReference type="CDD" id="cd08261">
    <property type="entry name" value="Zn_ADH7"/>
    <property type="match status" value="1"/>
</dbReference>
<dbReference type="InterPro" id="IPR013154">
    <property type="entry name" value="ADH-like_N"/>
</dbReference>
<dbReference type="SUPFAM" id="SSF50129">
    <property type="entry name" value="GroES-like"/>
    <property type="match status" value="1"/>
</dbReference>